<gene>
    <name evidence="2" type="primary">nagC</name>
    <name evidence="2" type="ORF">LOKVESSMR4R_03174</name>
</gene>
<evidence type="ECO:0000256" key="1">
    <source>
        <dbReference type="ARBA" id="ARBA00006479"/>
    </source>
</evidence>
<dbReference type="Gene3D" id="3.30.420.40">
    <property type="match status" value="2"/>
</dbReference>
<dbReference type="Pfam" id="PF00480">
    <property type="entry name" value="ROK"/>
    <property type="match status" value="1"/>
</dbReference>
<proteinExistence type="inferred from homology"/>
<evidence type="ECO:0000313" key="2">
    <source>
        <dbReference type="EMBL" id="ARU02455.1"/>
    </source>
</evidence>
<dbReference type="InterPro" id="IPR036388">
    <property type="entry name" value="WH-like_DNA-bd_sf"/>
</dbReference>
<dbReference type="InterPro" id="IPR036390">
    <property type="entry name" value="WH_DNA-bd_sf"/>
</dbReference>
<dbReference type="CDD" id="cd23763">
    <property type="entry name" value="ASKHA_ATPase_ROK"/>
    <property type="match status" value="1"/>
</dbReference>
<dbReference type="PANTHER" id="PTHR18964">
    <property type="entry name" value="ROK (REPRESSOR, ORF, KINASE) FAMILY"/>
    <property type="match status" value="1"/>
</dbReference>
<dbReference type="PANTHER" id="PTHR18964:SF149">
    <property type="entry name" value="BIFUNCTIONAL UDP-N-ACETYLGLUCOSAMINE 2-EPIMERASE_N-ACETYLMANNOSAMINE KINASE"/>
    <property type="match status" value="1"/>
</dbReference>
<keyword evidence="3" id="KW-1185">Reference proteome</keyword>
<accession>A0A1Y0EFR1</accession>
<organism evidence="2 3">
    <name type="scientific">Yoonia vestfoldensis</name>
    <dbReference type="NCBI Taxonomy" id="245188"/>
    <lineage>
        <taxon>Bacteria</taxon>
        <taxon>Pseudomonadati</taxon>
        <taxon>Pseudomonadota</taxon>
        <taxon>Alphaproteobacteria</taxon>
        <taxon>Rhodobacterales</taxon>
        <taxon>Paracoccaceae</taxon>
        <taxon>Yoonia</taxon>
    </lineage>
</organism>
<dbReference type="EMBL" id="CP021431">
    <property type="protein sequence ID" value="ARU02455.1"/>
    <property type="molecule type" value="Genomic_DNA"/>
</dbReference>
<dbReference type="AlphaFoldDB" id="A0A1Y0EFR1"/>
<dbReference type="InterPro" id="IPR043129">
    <property type="entry name" value="ATPase_NBD"/>
</dbReference>
<dbReference type="SUPFAM" id="SSF46785">
    <property type="entry name" value="Winged helix' DNA-binding domain"/>
    <property type="match status" value="1"/>
</dbReference>
<dbReference type="OrthoDB" id="8595273at2"/>
<sequence>MTEHFRLSYNARRILAILRERGPQSRAEIARLLDITPSTVTRLTGSLIRDGMLCETSDPSREGQKGYPAKLLCIEPGAVITAGVYVDPDRIMTCLSDLTGTVLSSESVAVPDRSFVAMMTIAGESVRRQVQALGLAGWRVAGCGVSYPGQYSEDPTRVMRIRQFQDWPAVNVTRDLRPYFGMPVHHMNDAKAACLAELYHGACTGMRNFCHIWLSYGIGGAAVVDQHPYFGRNNGAAEWGGLFPKSQPRPSGQDLLDTLTAAGVAIDKLSDIADHHLEMAVVTEWRDRAAKQLQWLCLVIARTYAPEAIVIGGTLHPQLIEGFLDFIRGAPRLGEDFVTTPPRLLRAARDNLPQLGAAALPLHHLMNPATYAGHAVKWL</sequence>
<comment type="similarity">
    <text evidence="1">Belongs to the ROK (NagC/XylR) family.</text>
</comment>
<protein>
    <submittedName>
        <fullName evidence="2">N-acetylglucosamine repressor</fullName>
    </submittedName>
</protein>
<dbReference type="KEGG" id="lvs:LOKVESSMR4R_03174"/>
<dbReference type="Pfam" id="PF13412">
    <property type="entry name" value="HTH_24"/>
    <property type="match status" value="1"/>
</dbReference>
<dbReference type="InterPro" id="IPR000600">
    <property type="entry name" value="ROK"/>
</dbReference>
<dbReference type="Gene3D" id="1.10.10.10">
    <property type="entry name" value="Winged helix-like DNA-binding domain superfamily/Winged helix DNA-binding domain"/>
    <property type="match status" value="1"/>
</dbReference>
<dbReference type="Proteomes" id="UP000195273">
    <property type="component" value="Chromosome"/>
</dbReference>
<name>A0A1Y0EFR1_9RHOB</name>
<dbReference type="RefSeq" id="WP_087210460.1">
    <property type="nucleotide sequence ID" value="NZ_CP021431.1"/>
</dbReference>
<dbReference type="SUPFAM" id="SSF53067">
    <property type="entry name" value="Actin-like ATPase domain"/>
    <property type="match status" value="1"/>
</dbReference>
<evidence type="ECO:0000313" key="3">
    <source>
        <dbReference type="Proteomes" id="UP000195273"/>
    </source>
</evidence>
<reference evidence="2 3" key="1">
    <citation type="submission" date="2017-05" db="EMBL/GenBank/DDBJ databases">
        <title>Genome Sequence of Loktanella vestfoldensis Strain SMR4r Isolated from a Culture of the Diatom Skeletonema marinoi.</title>
        <authorList>
            <person name="Topel M."/>
            <person name="Pinder M.I.M."/>
            <person name="Johansson O.N."/>
            <person name="Kourtchenko O."/>
            <person name="Godhe A."/>
            <person name="Clarke A.K."/>
        </authorList>
    </citation>
    <scope>NUCLEOTIDE SEQUENCE [LARGE SCALE GENOMIC DNA]</scope>
    <source>
        <strain evidence="2 3">SMR4r</strain>
    </source>
</reference>